<feature type="transmembrane region" description="Helical" evidence="6">
    <location>
        <begin position="12"/>
        <end position="35"/>
    </location>
</feature>
<keyword evidence="4 6" id="KW-1133">Transmembrane helix</keyword>
<dbReference type="PROSITE" id="PS50850">
    <property type="entry name" value="MFS"/>
    <property type="match status" value="1"/>
</dbReference>
<name>A0A069E3R4_9PROT</name>
<feature type="transmembrane region" description="Helical" evidence="6">
    <location>
        <begin position="110"/>
        <end position="131"/>
    </location>
</feature>
<dbReference type="InterPro" id="IPR036259">
    <property type="entry name" value="MFS_trans_sf"/>
</dbReference>
<feature type="transmembrane region" description="Helical" evidence="6">
    <location>
        <begin position="258"/>
        <end position="276"/>
    </location>
</feature>
<dbReference type="GO" id="GO:0005886">
    <property type="term" value="C:plasma membrane"/>
    <property type="evidence" value="ECO:0007669"/>
    <property type="project" value="TreeGrafter"/>
</dbReference>
<feature type="transmembrane region" description="Helical" evidence="6">
    <location>
        <begin position="86"/>
        <end position="104"/>
    </location>
</feature>
<dbReference type="CDD" id="cd17320">
    <property type="entry name" value="MFS_MdfA_MDR_like"/>
    <property type="match status" value="1"/>
</dbReference>
<dbReference type="PANTHER" id="PTHR23502">
    <property type="entry name" value="MAJOR FACILITATOR SUPERFAMILY"/>
    <property type="match status" value="1"/>
</dbReference>
<feature type="transmembrane region" description="Helical" evidence="6">
    <location>
        <begin position="55"/>
        <end position="74"/>
    </location>
</feature>
<evidence type="ECO:0000256" key="1">
    <source>
        <dbReference type="ARBA" id="ARBA00004141"/>
    </source>
</evidence>
<organism evidence="8 9">
    <name type="scientific">Hyphomonas adhaerens MHS-3</name>
    <dbReference type="NCBI Taxonomy" id="1280949"/>
    <lineage>
        <taxon>Bacteria</taxon>
        <taxon>Pseudomonadati</taxon>
        <taxon>Pseudomonadota</taxon>
        <taxon>Alphaproteobacteria</taxon>
        <taxon>Hyphomonadales</taxon>
        <taxon>Hyphomonadaceae</taxon>
        <taxon>Hyphomonas</taxon>
    </lineage>
</organism>
<feature type="transmembrane region" description="Helical" evidence="6">
    <location>
        <begin position="173"/>
        <end position="193"/>
    </location>
</feature>
<feature type="transmembrane region" description="Helical" evidence="6">
    <location>
        <begin position="288"/>
        <end position="310"/>
    </location>
</feature>
<evidence type="ECO:0000313" key="8">
    <source>
        <dbReference type="EMBL" id="KCZ84494.1"/>
    </source>
</evidence>
<evidence type="ECO:0000256" key="4">
    <source>
        <dbReference type="ARBA" id="ARBA00022989"/>
    </source>
</evidence>
<dbReference type="InterPro" id="IPR020846">
    <property type="entry name" value="MFS_dom"/>
</dbReference>
<feature type="transmembrane region" description="Helical" evidence="6">
    <location>
        <begin position="377"/>
        <end position="397"/>
    </location>
</feature>
<dbReference type="OrthoDB" id="9800416at2"/>
<keyword evidence="5 6" id="KW-0472">Membrane</keyword>
<evidence type="ECO:0000256" key="6">
    <source>
        <dbReference type="SAM" id="Phobius"/>
    </source>
</evidence>
<dbReference type="GO" id="GO:0022857">
    <property type="term" value="F:transmembrane transporter activity"/>
    <property type="evidence" value="ECO:0007669"/>
    <property type="project" value="InterPro"/>
</dbReference>
<keyword evidence="2" id="KW-0813">Transport</keyword>
<dbReference type="eggNOG" id="COG2814">
    <property type="taxonomic scope" value="Bacteria"/>
</dbReference>
<evidence type="ECO:0000313" key="9">
    <source>
        <dbReference type="Proteomes" id="UP000027446"/>
    </source>
</evidence>
<dbReference type="STRING" id="1280949.HAD_02405"/>
<feature type="transmembrane region" description="Helical" evidence="6">
    <location>
        <begin position="316"/>
        <end position="340"/>
    </location>
</feature>
<dbReference type="Gene3D" id="1.20.1720.10">
    <property type="entry name" value="Multidrug resistance protein D"/>
    <property type="match status" value="1"/>
</dbReference>
<sequence>MLPDQPVPGRSELVVMVAGLMALNALAIDIMLPALNEIAHAVGLTAEGVESDNRQQLIIFSYILGFGAPQILWGPITDRFGRRGPLFVSLIGYIVMAALCITLREFHALLAARFVQGVFSSGARLVAVSIVRDLFAGRQMARFMSLVMTIFMIIPIIAPAVGQAILLVAPWEWIFGALVVFGLGMLGWTWARLPETLPAESRRPLNLGNALGAYAQVIRTPVTFGYMCASGIVFGALFSFIASSEQIFREVFGRGEDFVLWFSGIAGMLAVANFTNSRLVEKIGMRRISHTALFLFTALSALSAVITYFVGESLLWFYPLFILTFACFGLLGSNFSALAMEPLGSIAGTASAAYGFATTTVSSLIGMLIGSQYNGSTVPLMLGFVGLGLSALVIILITEKGRLFSSR</sequence>
<dbReference type="InterPro" id="IPR011701">
    <property type="entry name" value="MFS"/>
</dbReference>
<comment type="subcellular location">
    <subcellularLocation>
        <location evidence="1">Membrane</location>
        <topology evidence="1">Multi-pass membrane protein</topology>
    </subcellularLocation>
</comment>
<dbReference type="AlphaFoldDB" id="A0A069E3R4"/>
<feature type="transmembrane region" description="Helical" evidence="6">
    <location>
        <begin position="224"/>
        <end position="243"/>
    </location>
</feature>
<reference evidence="8 9" key="1">
    <citation type="journal article" date="2014" name="Antonie Van Leeuwenhoek">
        <title>Hyphomonas beringensis sp. nov. and Hyphomonas chukchiensis sp. nov., isolated from surface seawater of the Bering Sea and Chukchi Sea.</title>
        <authorList>
            <person name="Li C."/>
            <person name="Lai Q."/>
            <person name="Li G."/>
            <person name="Dong C."/>
            <person name="Wang J."/>
            <person name="Liao Y."/>
            <person name="Shao Z."/>
        </authorList>
    </citation>
    <scope>NUCLEOTIDE SEQUENCE [LARGE SCALE GENOMIC DNA]</scope>
    <source>
        <strain evidence="8 9">MHS-3</strain>
    </source>
</reference>
<dbReference type="EMBL" id="ARYH01000001">
    <property type="protein sequence ID" value="KCZ84494.1"/>
    <property type="molecule type" value="Genomic_DNA"/>
</dbReference>
<dbReference type="SUPFAM" id="SSF103473">
    <property type="entry name" value="MFS general substrate transporter"/>
    <property type="match status" value="1"/>
</dbReference>
<dbReference type="Pfam" id="PF07690">
    <property type="entry name" value="MFS_1"/>
    <property type="match status" value="1"/>
</dbReference>
<evidence type="ECO:0000256" key="2">
    <source>
        <dbReference type="ARBA" id="ARBA00022448"/>
    </source>
</evidence>
<comment type="caution">
    <text evidence="8">The sequence shown here is derived from an EMBL/GenBank/DDBJ whole genome shotgun (WGS) entry which is preliminary data.</text>
</comment>
<keyword evidence="9" id="KW-1185">Reference proteome</keyword>
<dbReference type="RefSeq" id="WP_035569219.1">
    <property type="nucleotide sequence ID" value="NZ_ARYH01000001.1"/>
</dbReference>
<evidence type="ECO:0000256" key="5">
    <source>
        <dbReference type="ARBA" id="ARBA00023136"/>
    </source>
</evidence>
<evidence type="ECO:0000256" key="3">
    <source>
        <dbReference type="ARBA" id="ARBA00022692"/>
    </source>
</evidence>
<accession>A0A069E3R4</accession>
<gene>
    <name evidence="8" type="ORF">HAD_02405</name>
</gene>
<evidence type="ECO:0000259" key="7">
    <source>
        <dbReference type="PROSITE" id="PS50850"/>
    </source>
</evidence>
<dbReference type="Proteomes" id="UP000027446">
    <property type="component" value="Unassembled WGS sequence"/>
</dbReference>
<protein>
    <submittedName>
        <fullName evidence="8">Bcr/CflA subfamily drug resistance transporter</fullName>
    </submittedName>
</protein>
<feature type="transmembrane region" description="Helical" evidence="6">
    <location>
        <begin position="352"/>
        <end position="371"/>
    </location>
</feature>
<dbReference type="PATRIC" id="fig|1280949.3.peg.496"/>
<dbReference type="PANTHER" id="PTHR23502:SF132">
    <property type="entry name" value="POLYAMINE TRANSPORTER 2-RELATED"/>
    <property type="match status" value="1"/>
</dbReference>
<keyword evidence="3 6" id="KW-0812">Transmembrane</keyword>
<feature type="transmembrane region" description="Helical" evidence="6">
    <location>
        <begin position="143"/>
        <end position="167"/>
    </location>
</feature>
<proteinExistence type="predicted"/>
<feature type="domain" description="Major facilitator superfamily (MFS) profile" evidence="7">
    <location>
        <begin position="13"/>
        <end position="402"/>
    </location>
</feature>